<protein>
    <submittedName>
        <fullName evidence="2">Uncharacterized protein</fullName>
    </submittedName>
</protein>
<dbReference type="EMBL" id="SOGO01000007">
    <property type="protein sequence ID" value="TFD06887.1"/>
    <property type="molecule type" value="Genomic_DNA"/>
</dbReference>
<gene>
    <name evidence="2" type="ORF">E3T25_01905</name>
</gene>
<keyword evidence="1" id="KW-0812">Transmembrane</keyword>
<evidence type="ECO:0000313" key="3">
    <source>
        <dbReference type="Proteomes" id="UP000297851"/>
    </source>
</evidence>
<feature type="transmembrane region" description="Helical" evidence="1">
    <location>
        <begin position="50"/>
        <end position="71"/>
    </location>
</feature>
<reference evidence="2 3" key="1">
    <citation type="submission" date="2019-03" db="EMBL/GenBank/DDBJ databases">
        <title>Genomics of glacier-inhabiting Cryobacterium strains.</title>
        <authorList>
            <person name="Liu Q."/>
            <person name="Xin Y.-H."/>
        </authorList>
    </citation>
    <scope>NUCLEOTIDE SEQUENCE [LARGE SCALE GENOMIC DNA]</scope>
    <source>
        <strain evidence="2 3">TMT2-16</strain>
    </source>
</reference>
<dbReference type="Proteomes" id="UP000297851">
    <property type="component" value="Unassembled WGS sequence"/>
</dbReference>
<keyword evidence="3" id="KW-1185">Reference proteome</keyword>
<keyword evidence="1" id="KW-1133">Transmembrane helix</keyword>
<comment type="caution">
    <text evidence="2">The sequence shown here is derived from an EMBL/GenBank/DDBJ whole genome shotgun (WGS) entry which is preliminary data.</text>
</comment>
<name>A0ABY2JIV4_9MICO</name>
<accession>A0ABY2JIV4</accession>
<evidence type="ECO:0000313" key="2">
    <source>
        <dbReference type="EMBL" id="TFD06887.1"/>
    </source>
</evidence>
<organism evidence="2 3">
    <name type="scientific">Cryobacterium sandaracinum</name>
    <dbReference type="NCBI Taxonomy" id="1259247"/>
    <lineage>
        <taxon>Bacteria</taxon>
        <taxon>Bacillati</taxon>
        <taxon>Actinomycetota</taxon>
        <taxon>Actinomycetes</taxon>
        <taxon>Micrococcales</taxon>
        <taxon>Microbacteriaceae</taxon>
        <taxon>Cryobacterium</taxon>
    </lineage>
</organism>
<proteinExistence type="predicted"/>
<dbReference type="RefSeq" id="WP_134371785.1">
    <property type="nucleotide sequence ID" value="NZ_SOGO01000007.1"/>
</dbReference>
<feature type="transmembrane region" description="Helical" evidence="1">
    <location>
        <begin position="20"/>
        <end position="43"/>
    </location>
</feature>
<evidence type="ECO:0000256" key="1">
    <source>
        <dbReference type="SAM" id="Phobius"/>
    </source>
</evidence>
<sequence>MTWKRSAASWPDAGILAGPGISLLRVGYLVAPLLVGLLLFGLLHQLAGGWTWPLAFLIGAALVATLGGAVLSCPPSVLLPA</sequence>
<keyword evidence="1" id="KW-0472">Membrane</keyword>